<dbReference type="Proteomes" id="UP000216852">
    <property type="component" value="Unassembled WGS sequence"/>
</dbReference>
<feature type="region of interest" description="Disordered" evidence="6">
    <location>
        <begin position="509"/>
        <end position="528"/>
    </location>
</feature>
<evidence type="ECO:0000256" key="7">
    <source>
        <dbReference type="SAM" id="Phobius"/>
    </source>
</evidence>
<keyword evidence="10" id="KW-1185">Reference proteome</keyword>
<evidence type="ECO:0000256" key="5">
    <source>
        <dbReference type="SAM" id="Coils"/>
    </source>
</evidence>
<dbReference type="InterPro" id="IPR013525">
    <property type="entry name" value="ABC2_TM"/>
</dbReference>
<protein>
    <recommendedName>
        <fullName evidence="8">ABC-2 type transporter transmembrane domain-containing protein</fullName>
    </recommendedName>
</protein>
<evidence type="ECO:0000256" key="4">
    <source>
        <dbReference type="ARBA" id="ARBA00023136"/>
    </source>
</evidence>
<dbReference type="NCBIfam" id="TIGR03062">
    <property type="entry name" value="pip_yhgE_Cterm"/>
    <property type="match status" value="1"/>
</dbReference>
<feature type="compositionally biased region" description="Polar residues" evidence="6">
    <location>
        <begin position="515"/>
        <end position="528"/>
    </location>
</feature>
<evidence type="ECO:0000313" key="10">
    <source>
        <dbReference type="Proteomes" id="UP000216852"/>
    </source>
</evidence>
<dbReference type="EMBL" id="NPBJ01000025">
    <property type="protein sequence ID" value="PAD99182.1"/>
    <property type="molecule type" value="Genomic_DNA"/>
</dbReference>
<keyword evidence="3 7" id="KW-1133">Transmembrane helix</keyword>
<dbReference type="InterPro" id="IPR017500">
    <property type="entry name" value="Phage_infect_YhgE_N"/>
</dbReference>
<dbReference type="NCBIfam" id="TIGR03061">
    <property type="entry name" value="pip_yhgE_Nterm"/>
    <property type="match status" value="1"/>
</dbReference>
<dbReference type="Pfam" id="PF12698">
    <property type="entry name" value="ABC2_membrane_3"/>
    <property type="match status" value="2"/>
</dbReference>
<dbReference type="PANTHER" id="PTHR43077:SF5">
    <property type="entry name" value="PHAGE INFECTION PROTEIN"/>
    <property type="match status" value="1"/>
</dbReference>
<evidence type="ECO:0000256" key="3">
    <source>
        <dbReference type="ARBA" id="ARBA00022989"/>
    </source>
</evidence>
<feature type="transmembrane region" description="Helical" evidence="7">
    <location>
        <begin position="779"/>
        <end position="799"/>
    </location>
</feature>
<name>A0ABX4GWC4_9BACI</name>
<dbReference type="PANTHER" id="PTHR43077">
    <property type="entry name" value="TRANSPORT PERMEASE YVFS-RELATED"/>
    <property type="match status" value="1"/>
</dbReference>
<feature type="domain" description="ABC-2 type transporter transmembrane" evidence="8">
    <location>
        <begin position="493"/>
        <end position="795"/>
    </location>
</feature>
<evidence type="ECO:0000313" key="9">
    <source>
        <dbReference type="EMBL" id="PAD99182.1"/>
    </source>
</evidence>
<dbReference type="InterPro" id="IPR051328">
    <property type="entry name" value="T7SS_ABC-Transporter"/>
</dbReference>
<dbReference type="InterPro" id="IPR023908">
    <property type="entry name" value="xxxLxxG_rpt"/>
</dbReference>
<dbReference type="Gene3D" id="3.40.1710.10">
    <property type="entry name" value="abc type-2 transporter like domain"/>
    <property type="match status" value="1"/>
</dbReference>
<feature type="coiled-coil region" evidence="5">
    <location>
        <begin position="364"/>
        <end position="394"/>
    </location>
</feature>
<sequence>MLFIASIHCRNRLFLLLLSSKLTINRFWSFGLCGQLVKYNIGGKVMNMLKEEWLRIWKDRKMLLAICGILVVPLLYSTIFLAANWDPYNKTDNLAVAVVNKDKGSTFEGKNLHVGDDFVDNLKDNDKFDWKFVDELKAMDGLKSEDYYMVVKIPEDFSANAATLLDDDPKQMNIDYYSNPGKNYPASKITDTAMQQLEKEVAEQVTEEYAHSVFASLSDVADGLKKASEGSKELADGSNEVNEGAKNLSKNLASLSTSTATYTEKVGEADQGMQELDQGVQSLASQYPELDKGINQVDDGLQALNGKSGELTSGSDELVSAMDNLTSGLNELQQATDQLAGKFPEINNGITSANEQAQAVKGVLEDAKTRLTDLMELAEQLQKSQQQVESQQAEQVQKIEDAIASSSLSDEQKEELKNQIQLIGESSPDIQIPDIDPEAIKQQLTEVTTQLGQINQLAEGAQQTQSALNGINDATGKLLAGATAIQSGQTDLNDGINAYTDGVGQLADGSPELVSGSQSVSEGLNQLQSGSTQLTAGLDQLNANGPQLSDGAQQLTEGSQTLSDGTQSVTDGSNELYDELAKGAEDANISTSDKTDTMFASPTDVKDEKLSTVHTYGEGLAPYILSLGLFVGALVFTNIFPLRDPASKPTSGIAWFLSKFSIVLFVSVLQSIFAVIMLVHVVHLQVHSEWRLLLFAILFSITSFLLIQLLTVALDNVGRFLGIIVLLIQIGAGAGTYPVALLPEFFQVVHKFVPMTYAINGFREIISIGDDWDFLWRQAGYLSIFSVIFLALTILVYILQTRKFKKNNEEEEPAVSM</sequence>
<feature type="transmembrane region" description="Helical" evidence="7">
    <location>
        <begin position="62"/>
        <end position="85"/>
    </location>
</feature>
<evidence type="ECO:0000256" key="6">
    <source>
        <dbReference type="SAM" id="MobiDB-lite"/>
    </source>
</evidence>
<keyword evidence="2 7" id="KW-0812">Transmembrane</keyword>
<dbReference type="NCBIfam" id="TIGR03057">
    <property type="entry name" value="xxxLxxG_by_4"/>
    <property type="match status" value="7"/>
</dbReference>
<dbReference type="SUPFAM" id="SSF58104">
    <property type="entry name" value="Methyl-accepting chemotaxis protein (MCP) signaling domain"/>
    <property type="match status" value="1"/>
</dbReference>
<evidence type="ECO:0000256" key="2">
    <source>
        <dbReference type="ARBA" id="ARBA00022692"/>
    </source>
</evidence>
<keyword evidence="4 7" id="KW-0472">Membrane</keyword>
<feature type="transmembrane region" description="Helical" evidence="7">
    <location>
        <begin position="620"/>
        <end position="641"/>
    </location>
</feature>
<gene>
    <name evidence="9" type="ORF">CHH48_13525</name>
</gene>
<evidence type="ECO:0000256" key="1">
    <source>
        <dbReference type="ARBA" id="ARBA00004141"/>
    </source>
</evidence>
<feature type="domain" description="ABC-2 type transporter transmembrane" evidence="8">
    <location>
        <begin position="68"/>
        <end position="202"/>
    </location>
</feature>
<evidence type="ECO:0000259" key="8">
    <source>
        <dbReference type="Pfam" id="PF12698"/>
    </source>
</evidence>
<feature type="transmembrane region" description="Helical" evidence="7">
    <location>
        <begin position="692"/>
        <end position="713"/>
    </location>
</feature>
<feature type="transmembrane region" description="Helical" evidence="7">
    <location>
        <begin position="662"/>
        <end position="686"/>
    </location>
</feature>
<dbReference type="InterPro" id="IPR017501">
    <property type="entry name" value="Phage_infect_YhgE_C"/>
</dbReference>
<comment type="caution">
    <text evidence="9">The sequence shown here is derived from an EMBL/GenBank/DDBJ whole genome shotgun (WGS) entry which is preliminary data.</text>
</comment>
<accession>A0ABX4GWC4</accession>
<organism evidence="9 10">
    <name type="scientific">Terribacillus saccharophilus</name>
    <dbReference type="NCBI Taxonomy" id="361277"/>
    <lineage>
        <taxon>Bacteria</taxon>
        <taxon>Bacillati</taxon>
        <taxon>Bacillota</taxon>
        <taxon>Bacilli</taxon>
        <taxon>Bacillales</taxon>
        <taxon>Bacillaceae</taxon>
        <taxon>Terribacillus</taxon>
    </lineage>
</organism>
<proteinExistence type="predicted"/>
<dbReference type="Gene3D" id="1.10.287.950">
    <property type="entry name" value="Methyl-accepting chemotaxis protein"/>
    <property type="match status" value="2"/>
</dbReference>
<keyword evidence="5" id="KW-0175">Coiled coil</keyword>
<reference evidence="9 10" key="1">
    <citation type="submission" date="2017-07" db="EMBL/GenBank/DDBJ databases">
        <title>Isolation and whole genome analysis of endospore-forming bacteria from heroin.</title>
        <authorList>
            <person name="Kalinowski J."/>
            <person name="Ahrens B."/>
            <person name="Al-Dilaimi A."/>
            <person name="Winkler A."/>
            <person name="Wibberg D."/>
            <person name="Schleenbecker U."/>
            <person name="Ruckert C."/>
            <person name="Wolfel R."/>
            <person name="Grass G."/>
        </authorList>
    </citation>
    <scope>NUCLEOTIDE SEQUENCE [LARGE SCALE GENOMIC DNA]</scope>
    <source>
        <strain evidence="9 10">7517-1</strain>
    </source>
</reference>
<comment type="subcellular location">
    <subcellularLocation>
        <location evidence="1">Membrane</location>
        <topology evidence="1">Multi-pass membrane protein</topology>
    </subcellularLocation>
</comment>
<feature type="transmembrane region" description="Helical" evidence="7">
    <location>
        <begin position="720"/>
        <end position="740"/>
    </location>
</feature>